<evidence type="ECO:0000256" key="1">
    <source>
        <dbReference type="SAM" id="MobiDB-lite"/>
    </source>
</evidence>
<accession>A0A4R5QF31</accession>
<dbReference type="EMBL" id="SMSJ01000026">
    <property type="protein sequence ID" value="TDH61131.1"/>
    <property type="molecule type" value="Genomic_DNA"/>
</dbReference>
<dbReference type="Proteomes" id="UP000295096">
    <property type="component" value="Unassembled WGS sequence"/>
</dbReference>
<organism evidence="2 3">
    <name type="scientific">Dankookia rubra</name>
    <dbReference type="NCBI Taxonomy" id="1442381"/>
    <lineage>
        <taxon>Bacteria</taxon>
        <taxon>Pseudomonadati</taxon>
        <taxon>Pseudomonadota</taxon>
        <taxon>Alphaproteobacteria</taxon>
        <taxon>Acetobacterales</taxon>
        <taxon>Roseomonadaceae</taxon>
        <taxon>Dankookia</taxon>
    </lineage>
</organism>
<keyword evidence="3" id="KW-1185">Reference proteome</keyword>
<proteinExistence type="predicted"/>
<dbReference type="OrthoDB" id="7270930at2"/>
<evidence type="ECO:0000313" key="3">
    <source>
        <dbReference type="Proteomes" id="UP000295096"/>
    </source>
</evidence>
<comment type="caution">
    <text evidence="2">The sequence shown here is derived from an EMBL/GenBank/DDBJ whole genome shotgun (WGS) entry which is preliminary data.</text>
</comment>
<gene>
    <name evidence="2" type="ORF">E2C06_18695</name>
</gene>
<protein>
    <submittedName>
        <fullName evidence="2">Uncharacterized protein</fullName>
    </submittedName>
</protein>
<dbReference type="RefSeq" id="WP_133290128.1">
    <property type="nucleotide sequence ID" value="NZ_SMSJ01000026.1"/>
</dbReference>
<feature type="compositionally biased region" description="Polar residues" evidence="1">
    <location>
        <begin position="17"/>
        <end position="31"/>
    </location>
</feature>
<name>A0A4R5QF31_9PROT</name>
<dbReference type="AlphaFoldDB" id="A0A4R5QF31"/>
<sequence length="132" mass="14269">MATQTSPKQGADHPENTSEASLESGVEQTFPASDPVAATTSQGSRAERPEAMMHASDSKPAPCDDGVTLSMRFPDSETAKLALEAAVREGPIDRRCASIDLDDDRVMMRLEVPRADRERMDGLLRKHGAMEA</sequence>
<evidence type="ECO:0000313" key="2">
    <source>
        <dbReference type="EMBL" id="TDH61131.1"/>
    </source>
</evidence>
<reference evidence="2 3" key="1">
    <citation type="journal article" date="2016" name="J. Microbiol.">
        <title>Dankookia rubra gen. nov., sp. nov., an alphaproteobacterium isolated from sediment of a shallow stream.</title>
        <authorList>
            <person name="Kim W.H."/>
            <person name="Kim D.H."/>
            <person name="Kang K."/>
            <person name="Ahn T.Y."/>
        </authorList>
    </citation>
    <scope>NUCLEOTIDE SEQUENCE [LARGE SCALE GENOMIC DNA]</scope>
    <source>
        <strain evidence="2 3">JCM30602</strain>
    </source>
</reference>
<feature type="region of interest" description="Disordered" evidence="1">
    <location>
        <begin position="1"/>
        <end position="66"/>
    </location>
</feature>